<evidence type="ECO:0000256" key="10">
    <source>
        <dbReference type="ARBA" id="ARBA00023145"/>
    </source>
</evidence>
<feature type="binding site" evidence="11">
    <location>
        <position position="490"/>
    </location>
    <ligand>
        <name>Ca(2+)</name>
        <dbReference type="ChEBI" id="CHEBI:29108"/>
    </ligand>
</feature>
<evidence type="ECO:0000259" key="12">
    <source>
        <dbReference type="PROSITE" id="PS51695"/>
    </source>
</evidence>
<dbReference type="OrthoDB" id="409122at2759"/>
<evidence type="ECO:0000256" key="5">
    <source>
        <dbReference type="ARBA" id="ARBA00022670"/>
    </source>
</evidence>
<dbReference type="InterPro" id="IPR050819">
    <property type="entry name" value="Tripeptidyl-peptidase_I"/>
</dbReference>
<feature type="domain" description="Peptidase S53" evidence="12">
    <location>
        <begin position="95"/>
        <end position="510"/>
    </location>
</feature>
<evidence type="ECO:0000256" key="9">
    <source>
        <dbReference type="ARBA" id="ARBA00022837"/>
    </source>
</evidence>
<dbReference type="Pfam" id="PF09286">
    <property type="entry name" value="Pro-kuma_activ"/>
    <property type="match status" value="1"/>
</dbReference>
<feature type="active site" description="Charge relay system" evidence="11">
    <location>
        <position position="426"/>
    </location>
</feature>
<feature type="active site" description="Charge relay system" evidence="11">
    <location>
        <position position="173"/>
    </location>
</feature>
<keyword evidence="9 11" id="KW-0106">Calcium</keyword>
<dbReference type="InterPro" id="IPR036852">
    <property type="entry name" value="Peptidase_S8/S53_dom_sf"/>
</dbReference>
<gene>
    <name evidence="13" type="ORF">PPNO1_LOCUS1853</name>
</gene>
<dbReference type="Proteomes" id="UP000838763">
    <property type="component" value="Unassembled WGS sequence"/>
</dbReference>
<dbReference type="PANTHER" id="PTHR14218">
    <property type="entry name" value="PROTEASE S8 TRIPEPTIDYL PEPTIDASE I CLN2"/>
    <property type="match status" value="1"/>
</dbReference>
<evidence type="ECO:0000256" key="8">
    <source>
        <dbReference type="ARBA" id="ARBA00022825"/>
    </source>
</evidence>
<comment type="caution">
    <text evidence="13">The sequence shown here is derived from an EMBL/GenBank/DDBJ whole genome shotgun (WGS) entry which is preliminary data.</text>
</comment>
<dbReference type="GO" id="GO:0006508">
    <property type="term" value="P:proteolysis"/>
    <property type="evidence" value="ECO:0007669"/>
    <property type="project" value="UniProtKB-KW"/>
</dbReference>
<dbReference type="SUPFAM" id="SSF52743">
    <property type="entry name" value="Subtilisin-like"/>
    <property type="match status" value="1"/>
</dbReference>
<dbReference type="PROSITE" id="PS51695">
    <property type="entry name" value="SEDOLISIN"/>
    <property type="match status" value="1"/>
</dbReference>
<feature type="binding site" evidence="11">
    <location>
        <position position="488"/>
    </location>
    <ligand>
        <name>Ca(2+)</name>
        <dbReference type="ChEBI" id="CHEBI:29108"/>
    </ligand>
</feature>
<reference evidence="13" key="1">
    <citation type="submission" date="2022-11" db="EMBL/GenBank/DDBJ databases">
        <authorList>
            <person name="Scott C."/>
            <person name="Bruce N."/>
        </authorList>
    </citation>
    <scope>NUCLEOTIDE SEQUENCE</scope>
</reference>
<proteinExistence type="predicted"/>
<dbReference type="AlphaFoldDB" id="A0A9P1M896"/>
<comment type="catalytic activity">
    <reaction evidence="1">
        <text>Release of an N-terminal tripeptide from a polypeptide.</text>
        <dbReference type="EC" id="3.4.14.10"/>
    </reaction>
</comment>
<evidence type="ECO:0000256" key="1">
    <source>
        <dbReference type="ARBA" id="ARBA00001910"/>
    </source>
</evidence>
<evidence type="ECO:0000256" key="7">
    <source>
        <dbReference type="ARBA" id="ARBA00022801"/>
    </source>
</evidence>
<evidence type="ECO:0000256" key="4">
    <source>
        <dbReference type="ARBA" id="ARBA00012462"/>
    </source>
</evidence>
<dbReference type="EMBL" id="CALLCH030000003">
    <property type="protein sequence ID" value="CAI4212083.1"/>
    <property type="molecule type" value="Genomic_DNA"/>
</dbReference>
<keyword evidence="5 11" id="KW-0645">Protease</keyword>
<keyword evidence="10" id="KW-0865">Zymogen</keyword>
<evidence type="ECO:0000256" key="2">
    <source>
        <dbReference type="ARBA" id="ARBA00002451"/>
    </source>
</evidence>
<keyword evidence="6 11" id="KW-0479">Metal-binding</keyword>
<evidence type="ECO:0000256" key="3">
    <source>
        <dbReference type="ARBA" id="ARBA00004239"/>
    </source>
</evidence>
<feature type="binding site" evidence="11">
    <location>
        <position position="469"/>
    </location>
    <ligand>
        <name>Ca(2+)</name>
        <dbReference type="ChEBI" id="CHEBI:29108"/>
    </ligand>
</feature>
<dbReference type="GO" id="GO:0046872">
    <property type="term" value="F:metal ion binding"/>
    <property type="evidence" value="ECO:0007669"/>
    <property type="project" value="UniProtKB-UniRule"/>
</dbReference>
<keyword evidence="14" id="KW-1185">Reference proteome</keyword>
<evidence type="ECO:0000256" key="11">
    <source>
        <dbReference type="PROSITE-ProRule" id="PRU01032"/>
    </source>
</evidence>
<feature type="active site" description="Charge relay system" evidence="11">
    <location>
        <position position="177"/>
    </location>
</feature>
<organism evidence="13 14">
    <name type="scientific">Parascedosporium putredinis</name>
    <dbReference type="NCBI Taxonomy" id="1442378"/>
    <lineage>
        <taxon>Eukaryota</taxon>
        <taxon>Fungi</taxon>
        <taxon>Dikarya</taxon>
        <taxon>Ascomycota</taxon>
        <taxon>Pezizomycotina</taxon>
        <taxon>Sordariomycetes</taxon>
        <taxon>Hypocreomycetidae</taxon>
        <taxon>Microascales</taxon>
        <taxon>Microascaceae</taxon>
        <taxon>Parascedosporium</taxon>
    </lineage>
</organism>
<dbReference type="CDD" id="cd04056">
    <property type="entry name" value="Peptidases_S53"/>
    <property type="match status" value="1"/>
</dbReference>
<keyword evidence="7 11" id="KW-0378">Hydrolase</keyword>
<dbReference type="Gene3D" id="3.40.50.200">
    <property type="entry name" value="Peptidase S8/S53 domain"/>
    <property type="match status" value="1"/>
</dbReference>
<evidence type="ECO:0000256" key="6">
    <source>
        <dbReference type="ARBA" id="ARBA00022723"/>
    </source>
</evidence>
<dbReference type="InterPro" id="IPR030400">
    <property type="entry name" value="Sedolisin_dom"/>
</dbReference>
<evidence type="ECO:0000313" key="14">
    <source>
        <dbReference type="Proteomes" id="UP000838763"/>
    </source>
</evidence>
<dbReference type="GO" id="GO:0005576">
    <property type="term" value="C:extracellular region"/>
    <property type="evidence" value="ECO:0007669"/>
    <property type="project" value="UniProtKB-SubCell"/>
</dbReference>
<sequence>MRVSLDRAHISFDAPVEEAETLLGAEFHLLSSGEEVQIVSEAYSLPESISKLVDFVMPALHPASFAHFTPDSSPVNLSSAKIQARQSVAIDCFRFMSPHCLRQLYGIDDGAGVTPHPNNSFGFFTPSYSTWLPEDMRSFFASLEPRLTGEEPVVMPINGGYRYFEKILSFNLEPNLDYQYGMAMAYPQPVTNIQVGDMYQIGNLNNMLAAFDETYCTALDPNFDPIFPGPGEETASDCGTRTPPRVIGIAYAWNEAQFSNTYLERQCLEFLKLGLQGVTVLTGSADRGTADQLGGCVDPDSGSWNATEGHFSPVFPASCPWVTTVGGTQLLPTGNSTWSEGTPFPGETSMDYEGTQSGGGFSRLFPAPWYQAHHTKEYISSSDTAQELSSSGYFNSRGRGYPDVSAMGVNYLVNIHGAFRAVRGTSASTPLVASMLTKINQERLDNGKSTVGFVNPVLYGLGKKFARDVTKGRNGGCGVETAFEAAGGWDAVTGIGSLDYPKLKALYMSLP</sequence>
<accession>A0A9P1M896</accession>
<evidence type="ECO:0000313" key="13">
    <source>
        <dbReference type="EMBL" id="CAI4212083.1"/>
    </source>
</evidence>
<dbReference type="InterPro" id="IPR000209">
    <property type="entry name" value="Peptidase_S8/S53_dom"/>
</dbReference>
<keyword evidence="8 11" id="KW-0720">Serine protease</keyword>
<comment type="subcellular location">
    <subcellularLocation>
        <location evidence="3">Secreted</location>
        <location evidence="3">Extracellular space</location>
    </subcellularLocation>
</comment>
<dbReference type="GO" id="GO:0008240">
    <property type="term" value="F:tripeptidyl-peptidase activity"/>
    <property type="evidence" value="ECO:0007669"/>
    <property type="project" value="UniProtKB-EC"/>
</dbReference>
<dbReference type="PANTHER" id="PTHR14218:SF19">
    <property type="entry name" value="SERINE PROTEASE AORO, PUTATIVE (AFU_ORTHOLOGUE AFUA_6G10250)-RELATED"/>
    <property type="match status" value="1"/>
</dbReference>
<name>A0A9P1M896_9PEZI</name>
<dbReference type="EC" id="3.4.14.10" evidence="4"/>
<dbReference type="InterPro" id="IPR015366">
    <property type="entry name" value="S53_propep"/>
</dbReference>
<comment type="function">
    <text evidence="2">Secreted tripeptidyl-peptidase which degrades proteins at acidic pHs and is involved in virulence.</text>
</comment>
<dbReference type="Pfam" id="PF00082">
    <property type="entry name" value="Peptidase_S8"/>
    <property type="match status" value="1"/>
</dbReference>
<protein>
    <recommendedName>
        <fullName evidence="4">tripeptidyl-peptidase II</fullName>
        <ecNumber evidence="4">3.4.14.10</ecNumber>
    </recommendedName>
</protein>
<dbReference type="GO" id="GO:0004252">
    <property type="term" value="F:serine-type endopeptidase activity"/>
    <property type="evidence" value="ECO:0007669"/>
    <property type="project" value="UniProtKB-UniRule"/>
</dbReference>
<comment type="cofactor">
    <cofactor evidence="11">
        <name>Ca(2+)</name>
        <dbReference type="ChEBI" id="CHEBI:29108"/>
    </cofactor>
    <text evidence="11">Binds 1 Ca(2+) ion per subunit.</text>
</comment>
<feature type="binding site" evidence="11">
    <location>
        <position position="468"/>
    </location>
    <ligand>
        <name>Ca(2+)</name>
        <dbReference type="ChEBI" id="CHEBI:29108"/>
    </ligand>
</feature>